<dbReference type="RefSeq" id="WP_379722556.1">
    <property type="nucleotide sequence ID" value="NZ_JBHRYJ010000001.1"/>
</dbReference>
<evidence type="ECO:0000259" key="2">
    <source>
        <dbReference type="Pfam" id="PF00437"/>
    </source>
</evidence>
<keyword evidence="4" id="KW-1185">Reference proteome</keyword>
<comment type="similarity">
    <text evidence="1">Belongs to the GSP E family.</text>
</comment>
<dbReference type="PANTHER" id="PTHR30486:SF6">
    <property type="entry name" value="TYPE IV PILUS RETRACTATION ATPASE PILT"/>
    <property type="match status" value="1"/>
</dbReference>
<evidence type="ECO:0000313" key="4">
    <source>
        <dbReference type="Proteomes" id="UP001595711"/>
    </source>
</evidence>
<organism evidence="3 4">
    <name type="scientific">Ferrovibrio xuzhouensis</name>
    <dbReference type="NCBI Taxonomy" id="1576914"/>
    <lineage>
        <taxon>Bacteria</taxon>
        <taxon>Pseudomonadati</taxon>
        <taxon>Pseudomonadota</taxon>
        <taxon>Alphaproteobacteria</taxon>
        <taxon>Rhodospirillales</taxon>
        <taxon>Rhodospirillaceae</taxon>
        <taxon>Ferrovibrio</taxon>
    </lineage>
</organism>
<reference evidence="4" key="1">
    <citation type="journal article" date="2019" name="Int. J. Syst. Evol. Microbiol.">
        <title>The Global Catalogue of Microorganisms (GCM) 10K type strain sequencing project: providing services to taxonomists for standard genome sequencing and annotation.</title>
        <authorList>
            <consortium name="The Broad Institute Genomics Platform"/>
            <consortium name="The Broad Institute Genome Sequencing Center for Infectious Disease"/>
            <person name="Wu L."/>
            <person name="Ma J."/>
        </authorList>
    </citation>
    <scope>NUCLEOTIDE SEQUENCE [LARGE SCALE GENOMIC DNA]</scope>
    <source>
        <strain evidence="4">KCTC 42182</strain>
    </source>
</reference>
<dbReference type="CDD" id="cd01130">
    <property type="entry name" value="VirB11-like_ATPase"/>
    <property type="match status" value="1"/>
</dbReference>
<dbReference type="Gene3D" id="3.30.450.90">
    <property type="match status" value="1"/>
</dbReference>
<accession>A0ABV7VFG5</accession>
<gene>
    <name evidence="3" type="ORF">ACFOOQ_05230</name>
</gene>
<protein>
    <submittedName>
        <fullName evidence="3">ATPase, T2SS/T4P/T4SS family</fullName>
    </submittedName>
</protein>
<dbReference type="EMBL" id="JBHRYJ010000001">
    <property type="protein sequence ID" value="MFC3674938.1"/>
    <property type="molecule type" value="Genomic_DNA"/>
</dbReference>
<dbReference type="InterPro" id="IPR027417">
    <property type="entry name" value="P-loop_NTPase"/>
</dbReference>
<evidence type="ECO:0000256" key="1">
    <source>
        <dbReference type="ARBA" id="ARBA00006611"/>
    </source>
</evidence>
<sequence>MGAVSTGTDVMLRRLLGPLSQHYSNDNTVEIRMVRPGVVTADRRGVGKRQEEAPSLTLAELETICKGLANYRGLKFDPDEHPKLSCILPDGHRFECLVGPSVQTGVSLAIRCKHPFTPSWEQIGVSPVIRDYLKDAVDRDLNIIVSGATNTGKTTLLNMMLEWVPADCRVVGIEDTPELKLERFWDGVPLIAAREAGTGAGMLDWRQLYDHLMRATPDRPIFGEISTQNAFAALAVLNAGMPGFMCSIHADSPEQAINRKFDQNIAWSGAVMPKVPEYLCELVDVVVQIKRHRDGWRRITDIYEPKRDRYVLRDSAPVLKLAE</sequence>
<dbReference type="InterPro" id="IPR001482">
    <property type="entry name" value="T2SS/T4SS_dom"/>
</dbReference>
<proteinExistence type="inferred from homology"/>
<dbReference type="PANTHER" id="PTHR30486">
    <property type="entry name" value="TWITCHING MOTILITY PROTEIN PILT"/>
    <property type="match status" value="1"/>
</dbReference>
<dbReference type="SUPFAM" id="SSF52540">
    <property type="entry name" value="P-loop containing nucleoside triphosphate hydrolases"/>
    <property type="match status" value="1"/>
</dbReference>
<dbReference type="Proteomes" id="UP001595711">
    <property type="component" value="Unassembled WGS sequence"/>
</dbReference>
<dbReference type="Gene3D" id="3.40.50.300">
    <property type="entry name" value="P-loop containing nucleotide triphosphate hydrolases"/>
    <property type="match status" value="1"/>
</dbReference>
<feature type="domain" description="Bacterial type II secretion system protein E" evidence="2">
    <location>
        <begin position="103"/>
        <end position="259"/>
    </location>
</feature>
<dbReference type="Pfam" id="PF00437">
    <property type="entry name" value="T2SSE"/>
    <property type="match status" value="1"/>
</dbReference>
<dbReference type="InterPro" id="IPR050921">
    <property type="entry name" value="T4SS_GSP_E_ATPase"/>
</dbReference>
<evidence type="ECO:0000313" key="3">
    <source>
        <dbReference type="EMBL" id="MFC3674938.1"/>
    </source>
</evidence>
<comment type="caution">
    <text evidence="3">The sequence shown here is derived from an EMBL/GenBank/DDBJ whole genome shotgun (WGS) entry which is preliminary data.</text>
</comment>
<name>A0ABV7VFG5_9PROT</name>